<name>A0AAU0UMV1_9FIRM</name>
<dbReference type="AlphaFoldDB" id="A0AAU0UMV1"/>
<dbReference type="InterPro" id="IPR023095">
    <property type="entry name" value="Ade_MeTrfase_dom_2"/>
</dbReference>
<evidence type="ECO:0000256" key="4">
    <source>
        <dbReference type="ARBA" id="ARBA00022679"/>
    </source>
</evidence>
<evidence type="ECO:0000256" key="3">
    <source>
        <dbReference type="ARBA" id="ARBA00022603"/>
    </source>
</evidence>
<organism evidence="9 10">
    <name type="scientific">Metallumcola ferriviriculae</name>
    <dbReference type="NCBI Taxonomy" id="3039180"/>
    <lineage>
        <taxon>Bacteria</taxon>
        <taxon>Bacillati</taxon>
        <taxon>Bacillota</taxon>
        <taxon>Clostridia</taxon>
        <taxon>Neomoorellales</taxon>
        <taxon>Desulfitibacteraceae</taxon>
        <taxon>Metallumcola</taxon>
    </lineage>
</organism>
<dbReference type="Gene3D" id="3.40.50.150">
    <property type="entry name" value="Vaccinia Virus protein VP39"/>
    <property type="match status" value="1"/>
</dbReference>
<dbReference type="EMBL" id="CP121694">
    <property type="protein sequence ID" value="WRO21502.1"/>
    <property type="molecule type" value="Genomic_DNA"/>
</dbReference>
<dbReference type="Gene3D" id="1.10.1020.10">
    <property type="entry name" value="Adenine-specific Methyltransferase, Domain 2"/>
    <property type="match status" value="1"/>
</dbReference>
<evidence type="ECO:0000256" key="8">
    <source>
        <dbReference type="RuleBase" id="RU361257"/>
    </source>
</evidence>
<evidence type="ECO:0000256" key="7">
    <source>
        <dbReference type="PIRSR" id="PIRSR000398-1"/>
    </source>
</evidence>
<dbReference type="SUPFAM" id="SSF53335">
    <property type="entry name" value="S-adenosyl-L-methionine-dependent methyltransferases"/>
    <property type="match status" value="1"/>
</dbReference>
<evidence type="ECO:0000256" key="6">
    <source>
        <dbReference type="ARBA" id="ARBA00047942"/>
    </source>
</evidence>
<dbReference type="InterPro" id="IPR012263">
    <property type="entry name" value="M_m6A_EcoRV"/>
</dbReference>
<dbReference type="PANTHER" id="PTHR30481:SF3">
    <property type="entry name" value="DNA ADENINE METHYLASE"/>
    <property type="match status" value="1"/>
</dbReference>
<evidence type="ECO:0000256" key="2">
    <source>
        <dbReference type="ARBA" id="ARBA00011900"/>
    </source>
</evidence>
<feature type="binding site" evidence="7">
    <location>
        <position position="17"/>
    </location>
    <ligand>
        <name>S-adenosyl-L-methionine</name>
        <dbReference type="ChEBI" id="CHEBI:59789"/>
    </ligand>
</feature>
<dbReference type="Proteomes" id="UP001329915">
    <property type="component" value="Chromosome"/>
</dbReference>
<evidence type="ECO:0000313" key="9">
    <source>
        <dbReference type="EMBL" id="WRO21502.1"/>
    </source>
</evidence>
<protein>
    <recommendedName>
        <fullName evidence="2 8">Site-specific DNA-methyltransferase (adenine-specific)</fullName>
        <ecNumber evidence="2 8">2.1.1.72</ecNumber>
    </recommendedName>
</protein>
<dbReference type="Pfam" id="PF02086">
    <property type="entry name" value="MethyltransfD12"/>
    <property type="match status" value="1"/>
</dbReference>
<dbReference type="PANTHER" id="PTHR30481">
    <property type="entry name" value="DNA ADENINE METHYLASE"/>
    <property type="match status" value="1"/>
</dbReference>
<dbReference type="InterPro" id="IPR012327">
    <property type="entry name" value="MeTrfase_D12"/>
</dbReference>
<sequence>MRKNKLAQPVLKWAGGKRQLLSEIEKYIPQKFSTYYEPFLGGGAVLFRLQPKKAILNDVNEELMNVYCVIRDNVEELIEDLSKHKNEVDYFYKLRELDRDKEQYSKLSPIERASRIVFLNKTCYNGLFRVNSAGQFNAPFGKYKNPNIVNEGTLRAVGQYFNQSKITFRCYDFEDALKRIRKGAFVYFDPPYDPVSDTASFTGYDKGGFDKDEQERLKRLCDKLNKRGIKFLLSNSSTDFIKQLYRDYKIEIVQAKRALNSKGDKRGEIDEVLVRNYD</sequence>
<dbReference type="GO" id="GO:1904047">
    <property type="term" value="F:S-adenosyl-L-methionine binding"/>
    <property type="evidence" value="ECO:0007669"/>
    <property type="project" value="TreeGrafter"/>
</dbReference>
<dbReference type="NCBIfam" id="TIGR00571">
    <property type="entry name" value="dam"/>
    <property type="match status" value="1"/>
</dbReference>
<dbReference type="RefSeq" id="WP_366924343.1">
    <property type="nucleotide sequence ID" value="NZ_CP121694.1"/>
</dbReference>
<keyword evidence="10" id="KW-1185">Reference proteome</keyword>
<comment type="similarity">
    <text evidence="1 8">Belongs to the N(4)/N(6)-methyltransferase family.</text>
</comment>
<dbReference type="PIRSF" id="PIRSF000398">
    <property type="entry name" value="M_m6A_EcoRV"/>
    <property type="match status" value="1"/>
</dbReference>
<dbReference type="InterPro" id="IPR002052">
    <property type="entry name" value="DNA_methylase_N6_adenine_CS"/>
</dbReference>
<proteinExistence type="inferred from homology"/>
<comment type="catalytic activity">
    <reaction evidence="6 8">
        <text>a 2'-deoxyadenosine in DNA + S-adenosyl-L-methionine = an N(6)-methyl-2'-deoxyadenosine in DNA + S-adenosyl-L-homocysteine + H(+)</text>
        <dbReference type="Rhea" id="RHEA:15197"/>
        <dbReference type="Rhea" id="RHEA-COMP:12418"/>
        <dbReference type="Rhea" id="RHEA-COMP:12419"/>
        <dbReference type="ChEBI" id="CHEBI:15378"/>
        <dbReference type="ChEBI" id="CHEBI:57856"/>
        <dbReference type="ChEBI" id="CHEBI:59789"/>
        <dbReference type="ChEBI" id="CHEBI:90615"/>
        <dbReference type="ChEBI" id="CHEBI:90616"/>
        <dbReference type="EC" id="2.1.1.72"/>
    </reaction>
</comment>
<dbReference type="PRINTS" id="PR00505">
    <property type="entry name" value="D12N6MTFRASE"/>
</dbReference>
<dbReference type="GO" id="GO:0032259">
    <property type="term" value="P:methylation"/>
    <property type="evidence" value="ECO:0007669"/>
    <property type="project" value="UniProtKB-KW"/>
</dbReference>
<keyword evidence="3 8" id="KW-0489">Methyltransferase</keyword>
<evidence type="ECO:0000256" key="1">
    <source>
        <dbReference type="ARBA" id="ARBA00006594"/>
    </source>
</evidence>
<dbReference type="GO" id="GO:0009307">
    <property type="term" value="P:DNA restriction-modification system"/>
    <property type="evidence" value="ECO:0007669"/>
    <property type="project" value="InterPro"/>
</dbReference>
<keyword evidence="4 8" id="KW-0808">Transferase</keyword>
<dbReference type="InterPro" id="IPR029063">
    <property type="entry name" value="SAM-dependent_MTases_sf"/>
</dbReference>
<feature type="binding site" evidence="7">
    <location>
        <position position="189"/>
    </location>
    <ligand>
        <name>S-adenosyl-L-methionine</name>
        <dbReference type="ChEBI" id="CHEBI:59789"/>
    </ligand>
</feature>
<feature type="binding site" evidence="7">
    <location>
        <position position="58"/>
    </location>
    <ligand>
        <name>S-adenosyl-L-methionine</name>
        <dbReference type="ChEBI" id="CHEBI:59789"/>
    </ligand>
</feature>
<dbReference type="EC" id="2.1.1.72" evidence="2 8"/>
<gene>
    <name evidence="9" type="ORF">MFMK1_001312</name>
</gene>
<feature type="binding site" evidence="7">
    <location>
        <position position="13"/>
    </location>
    <ligand>
        <name>S-adenosyl-L-methionine</name>
        <dbReference type="ChEBI" id="CHEBI:59789"/>
    </ligand>
</feature>
<evidence type="ECO:0000256" key="5">
    <source>
        <dbReference type="ARBA" id="ARBA00022691"/>
    </source>
</evidence>
<dbReference type="PROSITE" id="PS00092">
    <property type="entry name" value="N6_MTASE"/>
    <property type="match status" value="1"/>
</dbReference>
<dbReference type="GO" id="GO:0043565">
    <property type="term" value="F:sequence-specific DNA binding"/>
    <property type="evidence" value="ECO:0007669"/>
    <property type="project" value="TreeGrafter"/>
</dbReference>
<accession>A0AAU0UMV1</accession>
<evidence type="ECO:0000313" key="10">
    <source>
        <dbReference type="Proteomes" id="UP001329915"/>
    </source>
</evidence>
<dbReference type="GO" id="GO:0006298">
    <property type="term" value="P:mismatch repair"/>
    <property type="evidence" value="ECO:0007669"/>
    <property type="project" value="TreeGrafter"/>
</dbReference>
<dbReference type="GO" id="GO:0009007">
    <property type="term" value="F:site-specific DNA-methyltransferase (adenine-specific) activity"/>
    <property type="evidence" value="ECO:0007669"/>
    <property type="project" value="UniProtKB-UniRule"/>
</dbReference>
<dbReference type="KEGG" id="dbc:MFMK1_001312"/>
<reference evidence="9 10" key="1">
    <citation type="submission" date="2023-04" db="EMBL/GenBank/DDBJ databases">
        <authorList>
            <person name="Hsu D."/>
        </authorList>
    </citation>
    <scope>NUCLEOTIDE SEQUENCE [LARGE SCALE GENOMIC DNA]</scope>
    <source>
        <strain evidence="9 10">MK1</strain>
    </source>
</reference>
<keyword evidence="5 8" id="KW-0949">S-adenosyl-L-methionine</keyword>